<dbReference type="InterPro" id="IPR016030">
    <property type="entry name" value="CblAdoTrfase-like"/>
</dbReference>
<evidence type="ECO:0000256" key="3">
    <source>
        <dbReference type="ARBA" id="ARBA00022679"/>
    </source>
</evidence>
<dbReference type="PANTHER" id="PTHR12213:SF0">
    <property type="entry name" value="CORRINOID ADENOSYLTRANSFERASE MMAB"/>
    <property type="match status" value="1"/>
</dbReference>
<dbReference type="UniPathway" id="UPA00148">
    <property type="reaction ID" value="UER00233"/>
</dbReference>
<dbReference type="GO" id="GO:0008817">
    <property type="term" value="F:corrinoid adenosyltransferase activity"/>
    <property type="evidence" value="ECO:0007669"/>
    <property type="project" value="UniProtKB-UniRule"/>
</dbReference>
<dbReference type="GO" id="GO:0009236">
    <property type="term" value="P:cobalamin biosynthetic process"/>
    <property type="evidence" value="ECO:0007669"/>
    <property type="project" value="UniProtKB-UniRule"/>
</dbReference>
<dbReference type="AlphaFoldDB" id="A0A2T0S1S6"/>
<evidence type="ECO:0000256" key="2">
    <source>
        <dbReference type="ARBA" id="ARBA00011233"/>
    </source>
</evidence>
<comment type="subunit">
    <text evidence="2">Homotrimer.</text>
</comment>
<dbReference type="Gene3D" id="1.20.1200.10">
    <property type="entry name" value="Cobalamin adenosyltransferase-like"/>
    <property type="match status" value="1"/>
</dbReference>
<reference evidence="8 9" key="1">
    <citation type="submission" date="2018-03" db="EMBL/GenBank/DDBJ databases">
        <title>Genomic Encyclopedia of Archaeal and Bacterial Type Strains, Phase II (KMG-II): from individual species to whole genera.</title>
        <authorList>
            <person name="Goeker M."/>
        </authorList>
    </citation>
    <scope>NUCLEOTIDE SEQUENCE [LARGE SCALE GENOMIC DNA]</scope>
    <source>
        <strain evidence="8 9">DSM 28354</strain>
    </source>
</reference>
<comment type="caution">
    <text evidence="8">The sequence shown here is derived from an EMBL/GenBank/DDBJ whole genome shotgun (WGS) entry which is preliminary data.</text>
</comment>
<dbReference type="RefSeq" id="WP_106140586.1">
    <property type="nucleotide sequence ID" value="NZ_PVTE01000034.1"/>
</dbReference>
<keyword evidence="6" id="KW-0169">Cobalamin biosynthesis</keyword>
<dbReference type="Pfam" id="PF01923">
    <property type="entry name" value="Cob_adeno_trans"/>
    <property type="match status" value="1"/>
</dbReference>
<dbReference type="GO" id="GO:0005524">
    <property type="term" value="F:ATP binding"/>
    <property type="evidence" value="ECO:0007669"/>
    <property type="project" value="UniProtKB-UniRule"/>
</dbReference>
<evidence type="ECO:0000313" key="9">
    <source>
        <dbReference type="Proteomes" id="UP000238375"/>
    </source>
</evidence>
<evidence type="ECO:0000256" key="6">
    <source>
        <dbReference type="RuleBase" id="RU366026"/>
    </source>
</evidence>
<dbReference type="PANTHER" id="PTHR12213">
    <property type="entry name" value="CORRINOID ADENOSYLTRANSFERASE"/>
    <property type="match status" value="1"/>
</dbReference>
<dbReference type="InterPro" id="IPR029499">
    <property type="entry name" value="PduO-typ"/>
</dbReference>
<dbReference type="OrthoDB" id="9778896at2"/>
<dbReference type="FunFam" id="1.20.1200.10:FF:000001">
    <property type="entry name" value="Cob(I)yrinic acid a,c-diamide adenosyltransferase"/>
    <property type="match status" value="1"/>
</dbReference>
<keyword evidence="5 6" id="KW-0067">ATP-binding</keyword>
<feature type="domain" description="Cobalamin adenosyltransferase-like" evidence="7">
    <location>
        <begin position="3"/>
        <end position="167"/>
    </location>
</feature>
<accession>A0A2T0S1S6</accession>
<organism evidence="8 9">
    <name type="scientific">Spirosoma oryzae</name>
    <dbReference type="NCBI Taxonomy" id="1469603"/>
    <lineage>
        <taxon>Bacteria</taxon>
        <taxon>Pseudomonadati</taxon>
        <taxon>Bacteroidota</taxon>
        <taxon>Cytophagia</taxon>
        <taxon>Cytophagales</taxon>
        <taxon>Cytophagaceae</taxon>
        <taxon>Spirosoma</taxon>
    </lineage>
</organism>
<keyword evidence="9" id="KW-1185">Reference proteome</keyword>
<comment type="catalytic activity">
    <reaction evidence="6">
        <text>2 cob(II)yrinate a,c diamide + reduced [electron-transfer flavoprotein] + 2 ATP = 2 adenosylcob(III)yrinate a,c-diamide + 2 triphosphate + oxidized [electron-transfer flavoprotein] + 3 H(+)</text>
        <dbReference type="Rhea" id="RHEA:11528"/>
        <dbReference type="Rhea" id="RHEA-COMP:10685"/>
        <dbReference type="Rhea" id="RHEA-COMP:10686"/>
        <dbReference type="ChEBI" id="CHEBI:15378"/>
        <dbReference type="ChEBI" id="CHEBI:18036"/>
        <dbReference type="ChEBI" id="CHEBI:30616"/>
        <dbReference type="ChEBI" id="CHEBI:57692"/>
        <dbReference type="ChEBI" id="CHEBI:58307"/>
        <dbReference type="ChEBI" id="CHEBI:58503"/>
        <dbReference type="ChEBI" id="CHEBI:58537"/>
        <dbReference type="EC" id="2.5.1.17"/>
    </reaction>
</comment>
<keyword evidence="3 6" id="KW-0808">Transferase</keyword>
<evidence type="ECO:0000256" key="1">
    <source>
        <dbReference type="ARBA" id="ARBA00007487"/>
    </source>
</evidence>
<evidence type="ECO:0000256" key="4">
    <source>
        <dbReference type="ARBA" id="ARBA00022741"/>
    </source>
</evidence>
<dbReference type="EMBL" id="PVTE01000034">
    <property type="protein sequence ID" value="PRY27364.1"/>
    <property type="molecule type" value="Genomic_DNA"/>
</dbReference>
<dbReference type="NCBIfam" id="TIGR00636">
    <property type="entry name" value="PduO_Nterm"/>
    <property type="match status" value="1"/>
</dbReference>
<dbReference type="InterPro" id="IPR036451">
    <property type="entry name" value="CblAdoTrfase-like_sf"/>
</dbReference>
<dbReference type="SUPFAM" id="SSF89028">
    <property type="entry name" value="Cobalamin adenosyltransferase-like"/>
    <property type="match status" value="1"/>
</dbReference>
<comment type="similarity">
    <text evidence="1 6">Belongs to the Cob(I)alamin adenosyltransferase family.</text>
</comment>
<comment type="catalytic activity">
    <reaction evidence="6">
        <text>2 cob(II)alamin + reduced [electron-transfer flavoprotein] + 2 ATP = 2 adenosylcob(III)alamin + 2 triphosphate + oxidized [electron-transfer flavoprotein] + 3 H(+)</text>
        <dbReference type="Rhea" id="RHEA:28671"/>
        <dbReference type="Rhea" id="RHEA-COMP:10685"/>
        <dbReference type="Rhea" id="RHEA-COMP:10686"/>
        <dbReference type="ChEBI" id="CHEBI:15378"/>
        <dbReference type="ChEBI" id="CHEBI:16304"/>
        <dbReference type="ChEBI" id="CHEBI:18036"/>
        <dbReference type="ChEBI" id="CHEBI:18408"/>
        <dbReference type="ChEBI" id="CHEBI:30616"/>
        <dbReference type="ChEBI" id="CHEBI:57692"/>
        <dbReference type="ChEBI" id="CHEBI:58307"/>
        <dbReference type="EC" id="2.5.1.17"/>
    </reaction>
</comment>
<proteinExistence type="inferred from homology"/>
<gene>
    <name evidence="8" type="ORF">CLV58_13443</name>
</gene>
<name>A0A2T0S1S6_9BACT</name>
<sequence>MKIYTKTGDTGQTALIGGRRVSKAELRIDAYGTVDELNAWVGLLRDQPVNAARIDLLAEIQDRLFTIGAELATDPDKTVRKTLPAIIDADVVRLEDGMDDMDAKLSELRAFVLPGGHQSVSFCHLARTVCRRCERVVIALNAQQPVDPLVIQYLNRLSDYFFVLGRLMAQDLGADEIEWKARV</sequence>
<evidence type="ECO:0000259" key="7">
    <source>
        <dbReference type="Pfam" id="PF01923"/>
    </source>
</evidence>
<evidence type="ECO:0000313" key="8">
    <source>
        <dbReference type="EMBL" id="PRY27364.1"/>
    </source>
</evidence>
<protein>
    <recommendedName>
        <fullName evidence="6">Corrinoid adenosyltransferase</fullName>
        <ecNumber evidence="6">2.5.1.17</ecNumber>
    </recommendedName>
    <alternativeName>
        <fullName evidence="6">Cob(II)alamin adenosyltransferase</fullName>
    </alternativeName>
    <alternativeName>
        <fullName evidence="6">Cob(II)yrinic acid a,c-diamide adenosyltransferase</fullName>
    </alternativeName>
    <alternativeName>
        <fullName evidence="6">Cobinamide/cobalamin adenosyltransferase</fullName>
    </alternativeName>
</protein>
<dbReference type="Proteomes" id="UP000238375">
    <property type="component" value="Unassembled WGS sequence"/>
</dbReference>
<comment type="pathway">
    <text evidence="6">Cofactor biosynthesis; adenosylcobalamin biosynthesis; adenosylcobalamin from cob(II)yrinate a,c-diamide: step 2/7.</text>
</comment>
<dbReference type="EC" id="2.5.1.17" evidence="6"/>
<keyword evidence="4 6" id="KW-0547">Nucleotide-binding</keyword>
<evidence type="ECO:0000256" key="5">
    <source>
        <dbReference type="ARBA" id="ARBA00022840"/>
    </source>
</evidence>